<accession>A0A077ZRL7</accession>
<gene>
    <name evidence="1" type="primary">Contig12172.g13007</name>
    <name evidence="1" type="ORF">STYLEM_931</name>
</gene>
<keyword evidence="2" id="KW-1185">Reference proteome</keyword>
<dbReference type="Proteomes" id="UP000039865">
    <property type="component" value="Unassembled WGS sequence"/>
</dbReference>
<evidence type="ECO:0000313" key="2">
    <source>
        <dbReference type="Proteomes" id="UP000039865"/>
    </source>
</evidence>
<organism evidence="1 2">
    <name type="scientific">Stylonychia lemnae</name>
    <name type="common">Ciliate</name>
    <dbReference type="NCBI Taxonomy" id="5949"/>
    <lineage>
        <taxon>Eukaryota</taxon>
        <taxon>Sar</taxon>
        <taxon>Alveolata</taxon>
        <taxon>Ciliophora</taxon>
        <taxon>Intramacronucleata</taxon>
        <taxon>Spirotrichea</taxon>
        <taxon>Stichotrichia</taxon>
        <taxon>Sporadotrichida</taxon>
        <taxon>Oxytrichidae</taxon>
        <taxon>Stylonychinae</taxon>
        <taxon>Stylonychia</taxon>
    </lineage>
</organism>
<dbReference type="EMBL" id="CCKQ01000886">
    <property type="protein sequence ID" value="CDW71980.1"/>
    <property type="molecule type" value="Genomic_DNA"/>
</dbReference>
<protein>
    <submittedName>
        <fullName evidence="1">Uncharacterized protein</fullName>
    </submittedName>
</protein>
<reference evidence="1 2" key="1">
    <citation type="submission" date="2014-06" db="EMBL/GenBank/DDBJ databases">
        <authorList>
            <person name="Swart Estienne"/>
        </authorList>
    </citation>
    <scope>NUCLEOTIDE SEQUENCE [LARGE SCALE GENOMIC DNA]</scope>
    <source>
        <strain evidence="1 2">130c</strain>
    </source>
</reference>
<dbReference type="AlphaFoldDB" id="A0A077ZRL7"/>
<evidence type="ECO:0000313" key="1">
    <source>
        <dbReference type="EMBL" id="CDW71980.1"/>
    </source>
</evidence>
<name>A0A077ZRL7_STYLE</name>
<dbReference type="InParanoid" id="A0A077ZRL7"/>
<proteinExistence type="predicted"/>
<sequence length="87" mass="9938">MADWSGYSSPHAMDLDANQNIVIGGVRSFYTLNEKFTDDDAVYFQYYGSSGKKWLKYYPDNNYKTVQTIQFAQGSGRIVPLTLTYTN</sequence>